<name>A0ABN3YBR6_9ACTN</name>
<evidence type="ECO:0000313" key="1">
    <source>
        <dbReference type="EMBL" id="GAA3024555.1"/>
    </source>
</evidence>
<evidence type="ECO:0000313" key="2">
    <source>
        <dbReference type="Proteomes" id="UP001501035"/>
    </source>
</evidence>
<comment type="caution">
    <text evidence="1">The sequence shown here is derived from an EMBL/GenBank/DDBJ whole genome shotgun (WGS) entry which is preliminary data.</text>
</comment>
<dbReference type="RefSeq" id="WP_290704031.1">
    <property type="nucleotide sequence ID" value="NZ_BAAAVS010000002.1"/>
</dbReference>
<reference evidence="1 2" key="1">
    <citation type="journal article" date="2019" name="Int. J. Syst. Evol. Microbiol.">
        <title>The Global Catalogue of Microorganisms (GCM) 10K type strain sequencing project: providing services to taxonomists for standard genome sequencing and annotation.</title>
        <authorList>
            <consortium name="The Broad Institute Genomics Platform"/>
            <consortium name="The Broad Institute Genome Sequencing Center for Infectious Disease"/>
            <person name="Wu L."/>
            <person name="Ma J."/>
        </authorList>
    </citation>
    <scope>NUCLEOTIDE SEQUENCE [LARGE SCALE GENOMIC DNA]</scope>
    <source>
        <strain evidence="1 2">JCM 14234</strain>
    </source>
</reference>
<dbReference type="Proteomes" id="UP001501035">
    <property type="component" value="Unassembled WGS sequence"/>
</dbReference>
<organism evidence="1 2">
    <name type="scientific">Gordonia defluvii</name>
    <dbReference type="NCBI Taxonomy" id="283718"/>
    <lineage>
        <taxon>Bacteria</taxon>
        <taxon>Bacillati</taxon>
        <taxon>Actinomycetota</taxon>
        <taxon>Actinomycetes</taxon>
        <taxon>Mycobacteriales</taxon>
        <taxon>Gordoniaceae</taxon>
        <taxon>Gordonia</taxon>
    </lineage>
</organism>
<keyword evidence="2" id="KW-1185">Reference proteome</keyword>
<protein>
    <recommendedName>
        <fullName evidence="3">DUF222 domain-containing protein</fullName>
    </recommendedName>
</protein>
<gene>
    <name evidence="1" type="ORF">GCM10010528_03180</name>
</gene>
<accession>A0ABN3YBR6</accession>
<sequence>MTPPPVSTSRFGVDRAELAALAQSWRRSGRVLAGLDVDELIDTAEIMGCGDAVRAAADPVKRVGVDIANRLDILSQIVGRFSAAAAEDDDAAGRALAALPDR</sequence>
<evidence type="ECO:0008006" key="3">
    <source>
        <dbReference type="Google" id="ProtNLM"/>
    </source>
</evidence>
<proteinExistence type="predicted"/>
<dbReference type="EMBL" id="BAAAVS010000002">
    <property type="protein sequence ID" value="GAA3024555.1"/>
    <property type="molecule type" value="Genomic_DNA"/>
</dbReference>